<organism evidence="1">
    <name type="scientific">Thermogladius calderae</name>
    <dbReference type="NCBI Taxonomy" id="1200300"/>
    <lineage>
        <taxon>Archaea</taxon>
        <taxon>Thermoproteota</taxon>
        <taxon>Thermoprotei</taxon>
        <taxon>Desulfurococcales</taxon>
        <taxon>Desulfurococcaceae</taxon>
        <taxon>Thermogladius</taxon>
    </lineage>
</organism>
<dbReference type="SUPFAM" id="SSF56112">
    <property type="entry name" value="Protein kinase-like (PK-like)"/>
    <property type="match status" value="1"/>
</dbReference>
<dbReference type="AlphaFoldDB" id="A0A7J3XY26"/>
<proteinExistence type="predicted"/>
<sequence length="466" mass="53668">MPREGDRGELEGRLIEYISRARWWPWKTGGRTPSITKLVEKNDFVHVRVSDGENLYQASFIEGDNPGLPGDRVITFKGRLLYEAEYDSRFLENIREVSGVTLELASDFDPAITSARPLTLDSTNVVSLLETRRGEKAVLKSYRLLPKVNMEYLCLVKLSREGFKNTPRVRGLIHEDGEPIALILQFITGFNDAGYPFYEELSSWLRSRDVRLNLGLSAKLGVVTAGLHEALNKPGDKGFFGLEEITNNDISRWEERLSRRVNFIYEKFDEYATVKDYEWLGYWRDVFDKKGIEVVEEARSLLDKYKGGLKARIHQDLHLLQMIYNPSEGEFYIIDFEGEPGRSNDEKVEKEPPLRDVASLVRSFHYLSFSAVMNWSSLSLDNVARSLLGEDPALQWRKRHLTSMIYSYLADTLRGDIHGFGEKIIAGLDEYLKPWVVERALYEAVYELMYRPGWSPIPILGLLRIY</sequence>
<dbReference type="EMBL" id="DRYK01000030">
    <property type="protein sequence ID" value="HHP67607.1"/>
    <property type="molecule type" value="Genomic_DNA"/>
</dbReference>
<evidence type="ECO:0000313" key="1">
    <source>
        <dbReference type="EMBL" id="HHP67607.1"/>
    </source>
</evidence>
<accession>A0A7J3XY26</accession>
<comment type="caution">
    <text evidence="1">The sequence shown here is derived from an EMBL/GenBank/DDBJ whole genome shotgun (WGS) entry which is preliminary data.</text>
</comment>
<name>A0A7J3XY26_9CREN</name>
<protein>
    <submittedName>
        <fullName evidence="1">Alpha-amylase</fullName>
    </submittedName>
</protein>
<gene>
    <name evidence="1" type="ORF">ENM60_02280</name>
</gene>
<reference evidence="1" key="1">
    <citation type="journal article" date="2020" name="mSystems">
        <title>Genome- and Community-Level Interaction Insights into Carbon Utilization and Element Cycling Functions of Hydrothermarchaeota in Hydrothermal Sediment.</title>
        <authorList>
            <person name="Zhou Z."/>
            <person name="Liu Y."/>
            <person name="Xu W."/>
            <person name="Pan J."/>
            <person name="Luo Z.H."/>
            <person name="Li M."/>
        </authorList>
    </citation>
    <scope>NUCLEOTIDE SEQUENCE [LARGE SCALE GENOMIC DNA]</scope>
    <source>
        <strain evidence="1">SpSt-110</strain>
    </source>
</reference>
<dbReference type="Gene3D" id="3.90.1200.10">
    <property type="match status" value="1"/>
</dbReference>
<dbReference type="InterPro" id="IPR011009">
    <property type="entry name" value="Kinase-like_dom_sf"/>
</dbReference>